<protein>
    <recommendedName>
        <fullName evidence="6">Mid2 domain-containing protein</fullName>
    </recommendedName>
</protein>
<name>G2Q6X2_THET4</name>
<dbReference type="HOGENOM" id="CLU_035048_1_1_1"/>
<dbReference type="KEGG" id="mtm:MYCTH_2295904"/>
<feature type="chain" id="PRO_5003436146" description="Mid2 domain-containing protein" evidence="3">
    <location>
        <begin position="22"/>
        <end position="431"/>
    </location>
</feature>
<dbReference type="OrthoDB" id="5338512at2759"/>
<dbReference type="OMA" id="SCCPFGY"/>
<evidence type="ECO:0000313" key="4">
    <source>
        <dbReference type="EMBL" id="AEO53950.1"/>
    </source>
</evidence>
<dbReference type="InParanoid" id="G2Q6X2"/>
<feature type="region of interest" description="Disordered" evidence="1">
    <location>
        <begin position="140"/>
        <end position="195"/>
    </location>
</feature>
<feature type="compositionally biased region" description="Basic and acidic residues" evidence="1">
    <location>
        <begin position="410"/>
        <end position="422"/>
    </location>
</feature>
<evidence type="ECO:0000313" key="5">
    <source>
        <dbReference type="Proteomes" id="UP000007322"/>
    </source>
</evidence>
<keyword evidence="2" id="KW-0472">Membrane</keyword>
<accession>G2Q6X2</accession>
<feature type="region of interest" description="Disordered" evidence="1">
    <location>
        <begin position="231"/>
        <end position="251"/>
    </location>
</feature>
<dbReference type="GeneID" id="11513089"/>
<feature type="transmembrane region" description="Helical" evidence="2">
    <location>
        <begin position="197"/>
        <end position="223"/>
    </location>
</feature>
<sequence length="431" mass="45405">MPKRRLALLAASIAAVHTAAASAISMDELFARQSSCLPNYFRCENAKFPDYFCCKGSETCIALAGDTTLLCCPEGSDCQRIRPVPCDLELQNGEANPDAVIKTTALGGTLARCGTQCCPFGYSCIDGQCAMDQNQNAVPIQTRTKKPEPTTTGGGATATSTDGANPTAKPTESTEAPSATGERSSNDETKSSSGPPVAAIAGGVTAAAVVLIGAAALAFYFFWKKKKEEGQRKGRSPLKLSRSTSSFGNLISRPVMTSNTASIDNDYDFVRPSGPANHAQEPEPDSVTGAVLGSSINSPESGAMPSVPAAAALAAESQQQQNSRAAYGGYGQLEQSQYVDMPYADYESSALAPQTPRQINNREPSSVSINVFADPNITPDRTPENNAARRYSNMTSFTQMLDNAGMGGMDRGEPYLGYDRDGGQAPPLSRR</sequence>
<evidence type="ECO:0008006" key="6">
    <source>
        <dbReference type="Google" id="ProtNLM"/>
    </source>
</evidence>
<dbReference type="EMBL" id="CP003002">
    <property type="protein sequence ID" value="AEO53950.1"/>
    <property type="molecule type" value="Genomic_DNA"/>
</dbReference>
<gene>
    <name evidence="4" type="ORF">MYCTH_2295904</name>
</gene>
<dbReference type="eggNOG" id="ENOG502SF4J">
    <property type="taxonomic scope" value="Eukaryota"/>
</dbReference>
<evidence type="ECO:0000256" key="1">
    <source>
        <dbReference type="SAM" id="MobiDB-lite"/>
    </source>
</evidence>
<evidence type="ECO:0000256" key="3">
    <source>
        <dbReference type="SAM" id="SignalP"/>
    </source>
</evidence>
<dbReference type="Proteomes" id="UP000007322">
    <property type="component" value="Chromosome 1"/>
</dbReference>
<dbReference type="VEuPathDB" id="FungiDB:MYCTH_2295904"/>
<feature type="compositionally biased region" description="Polar residues" evidence="1">
    <location>
        <begin position="241"/>
        <end position="251"/>
    </location>
</feature>
<feature type="region of interest" description="Disordered" evidence="1">
    <location>
        <begin position="402"/>
        <end position="431"/>
    </location>
</feature>
<feature type="region of interest" description="Disordered" evidence="1">
    <location>
        <begin position="266"/>
        <end position="307"/>
    </location>
</feature>
<feature type="signal peptide" evidence="3">
    <location>
        <begin position="1"/>
        <end position="21"/>
    </location>
</feature>
<organism evidence="4 5">
    <name type="scientific">Thermothelomyces thermophilus (strain ATCC 42464 / BCRC 31852 / DSM 1799)</name>
    <name type="common">Sporotrichum thermophile</name>
    <dbReference type="NCBI Taxonomy" id="573729"/>
    <lineage>
        <taxon>Eukaryota</taxon>
        <taxon>Fungi</taxon>
        <taxon>Dikarya</taxon>
        <taxon>Ascomycota</taxon>
        <taxon>Pezizomycotina</taxon>
        <taxon>Sordariomycetes</taxon>
        <taxon>Sordariomycetidae</taxon>
        <taxon>Sordariales</taxon>
        <taxon>Chaetomiaceae</taxon>
        <taxon>Thermothelomyces</taxon>
    </lineage>
</organism>
<proteinExistence type="predicted"/>
<reference evidence="4 5" key="1">
    <citation type="journal article" date="2011" name="Nat. Biotechnol.">
        <title>Comparative genomic analysis of the thermophilic biomass-degrading fungi Myceliophthora thermophila and Thielavia terrestris.</title>
        <authorList>
            <person name="Berka R.M."/>
            <person name="Grigoriev I.V."/>
            <person name="Otillar R."/>
            <person name="Salamov A."/>
            <person name="Grimwood J."/>
            <person name="Reid I."/>
            <person name="Ishmael N."/>
            <person name="John T."/>
            <person name="Darmond C."/>
            <person name="Moisan M.-C."/>
            <person name="Henrissat B."/>
            <person name="Coutinho P.M."/>
            <person name="Lombard V."/>
            <person name="Natvig D.O."/>
            <person name="Lindquist E."/>
            <person name="Schmutz J."/>
            <person name="Lucas S."/>
            <person name="Harris P."/>
            <person name="Powlowski J."/>
            <person name="Bellemare A."/>
            <person name="Taylor D."/>
            <person name="Butler G."/>
            <person name="de Vries R.P."/>
            <person name="Allijn I.E."/>
            <person name="van den Brink J."/>
            <person name="Ushinsky S."/>
            <person name="Storms R."/>
            <person name="Powell A.J."/>
            <person name="Paulsen I.T."/>
            <person name="Elbourne L.D.H."/>
            <person name="Baker S.E."/>
            <person name="Magnuson J."/>
            <person name="LaBoissiere S."/>
            <person name="Clutterbuck A.J."/>
            <person name="Martinez D."/>
            <person name="Wogulis M."/>
            <person name="de Leon A.L."/>
            <person name="Rey M.W."/>
            <person name="Tsang A."/>
        </authorList>
    </citation>
    <scope>NUCLEOTIDE SEQUENCE [LARGE SCALE GENOMIC DNA]</scope>
    <source>
        <strain evidence="5">ATCC 42464 / BCRC 31852 / DSM 1799</strain>
    </source>
</reference>
<keyword evidence="2" id="KW-1133">Transmembrane helix</keyword>
<keyword evidence="5" id="KW-1185">Reference proteome</keyword>
<keyword evidence="2" id="KW-0812">Transmembrane</keyword>
<dbReference type="AlphaFoldDB" id="G2Q6X2"/>
<feature type="compositionally biased region" description="Polar residues" evidence="1">
    <location>
        <begin position="168"/>
        <end position="183"/>
    </location>
</feature>
<evidence type="ECO:0000256" key="2">
    <source>
        <dbReference type="SAM" id="Phobius"/>
    </source>
</evidence>
<keyword evidence="3" id="KW-0732">Signal</keyword>
<dbReference type="RefSeq" id="XP_003659195.1">
    <property type="nucleotide sequence ID" value="XM_003659147.1"/>
</dbReference>